<reference evidence="1" key="1">
    <citation type="journal article" date="2021" name="Nat. Microbiol.">
        <title>Cocultivation of an ultrasmall environmental parasitic bacterium with lytic ability against bacteria associated with wastewater foams.</title>
        <authorList>
            <person name="Batinovic S."/>
            <person name="Rose J.J.A."/>
            <person name="Ratcliffe J."/>
            <person name="Seviour R.J."/>
            <person name="Petrovski S."/>
        </authorList>
    </citation>
    <scope>NUCLEOTIDE SEQUENCE</scope>
    <source>
        <strain evidence="1">CON44</strain>
    </source>
</reference>
<name>A0A857MEZ3_9ACTN</name>
<proteinExistence type="predicted"/>
<organism evidence="1">
    <name type="scientific">Gordonia amarae</name>
    <dbReference type="NCBI Taxonomy" id="36821"/>
    <lineage>
        <taxon>Bacteria</taxon>
        <taxon>Bacillati</taxon>
        <taxon>Actinomycetota</taxon>
        <taxon>Actinomycetes</taxon>
        <taxon>Mycobacteriales</taxon>
        <taxon>Gordoniaceae</taxon>
        <taxon>Gordonia</taxon>
    </lineage>
</organism>
<protein>
    <submittedName>
        <fullName evidence="1">Uncharacterized protein</fullName>
    </submittedName>
</protein>
<dbReference type="RefSeq" id="WP_005182178.1">
    <property type="nucleotide sequence ID" value="NZ_CP045804.1"/>
</dbReference>
<gene>
    <name evidence="1" type="ORF">GII30_15105</name>
</gene>
<dbReference type="AlphaFoldDB" id="A0A857MEZ3"/>
<sequence>MAQDTDTISTPEFARRMGVARYTAWEWLRKGLVPGAYQVAPNHGFRIPASAVEEMKQRSTAA</sequence>
<accession>A0A857MEZ3</accession>
<dbReference type="EMBL" id="CP045810">
    <property type="protein sequence ID" value="QHN40302.1"/>
    <property type="molecule type" value="Genomic_DNA"/>
</dbReference>
<evidence type="ECO:0000313" key="1">
    <source>
        <dbReference type="EMBL" id="QHN40302.1"/>
    </source>
</evidence>